<dbReference type="InterPro" id="IPR050510">
    <property type="entry name" value="Cation_transp_ATPase_P-type"/>
</dbReference>
<sequence length="372" mass="41351">MNNVFDTLLSLPKILVACGWFFQTLVFATQNCRITRRSYSDKMTGKAAMERDDAAAAPHKTADLESLKKEIQMDRTEHQSPPLAFSAMSPTSGWGTATKWWDGRRRVVDAVCTFHDEHIIPMNQLLKRLETSLETGLSSSAAATRLLRDGPNSLTPPKQTPWYVKLFLCLFGGFAALLWTGSILCFIAYGVEKATAEHANNDNVYLGTVLAVVVVITGCFQYYQESKSSAIMEKFKQMVPPKAKVKRDGQFGELNAADIVVGDIVEVVGGDRIPADIRLIQVFGMKVDNSTMTGEAEAQTRGIECTNPNPKETKNLIFFSTNCVEDKKIKTPPRSKIQIGIICEKEEFWANLTWLFTAAACHLYSLVEAFLD</sequence>
<keyword evidence="3" id="KW-1133">Transmembrane helix</keyword>
<dbReference type="GO" id="GO:0030007">
    <property type="term" value="P:intracellular potassium ion homeostasis"/>
    <property type="evidence" value="ECO:0007669"/>
    <property type="project" value="TreeGrafter"/>
</dbReference>
<evidence type="ECO:0000256" key="2">
    <source>
        <dbReference type="ARBA" id="ARBA00022475"/>
    </source>
</evidence>
<dbReference type="GO" id="GO:0006883">
    <property type="term" value="P:intracellular sodium ion homeostasis"/>
    <property type="evidence" value="ECO:0007669"/>
    <property type="project" value="TreeGrafter"/>
</dbReference>
<dbReference type="GO" id="GO:1990573">
    <property type="term" value="P:potassium ion import across plasma membrane"/>
    <property type="evidence" value="ECO:0007669"/>
    <property type="project" value="TreeGrafter"/>
</dbReference>
<dbReference type="Pfam" id="PF00690">
    <property type="entry name" value="Cation_ATPase_N"/>
    <property type="match status" value="1"/>
</dbReference>
<dbReference type="InterPro" id="IPR004014">
    <property type="entry name" value="ATPase_P-typ_cation-transptr_N"/>
</dbReference>
<dbReference type="InterPro" id="IPR023298">
    <property type="entry name" value="ATPase_P-typ_TM_dom_sf"/>
</dbReference>
<dbReference type="InterPro" id="IPR008250">
    <property type="entry name" value="ATPase_P-typ_transduc_dom_A_sf"/>
</dbReference>
<dbReference type="SUPFAM" id="SSF81665">
    <property type="entry name" value="Calcium ATPase, transmembrane domain M"/>
    <property type="match status" value="1"/>
</dbReference>
<dbReference type="GO" id="GO:0005886">
    <property type="term" value="C:plasma membrane"/>
    <property type="evidence" value="ECO:0007669"/>
    <property type="project" value="UniProtKB-SubCell"/>
</dbReference>
<keyword evidence="5" id="KW-1185">Reference proteome</keyword>
<dbReference type="Gene3D" id="2.70.150.10">
    <property type="entry name" value="Calcium-transporting ATPase, cytoplasmic transduction domain A"/>
    <property type="match status" value="1"/>
</dbReference>
<dbReference type="Proteomes" id="UP000887565">
    <property type="component" value="Unplaced"/>
</dbReference>
<reference evidence="6" key="1">
    <citation type="submission" date="2022-11" db="UniProtKB">
        <authorList>
            <consortium name="WormBaseParasite"/>
        </authorList>
    </citation>
    <scope>IDENTIFICATION</scope>
</reference>
<dbReference type="SUPFAM" id="SSF81653">
    <property type="entry name" value="Calcium ATPase, transduction domain A"/>
    <property type="match status" value="1"/>
</dbReference>
<keyword evidence="2" id="KW-1003">Cell membrane</keyword>
<protein>
    <submittedName>
        <fullName evidence="6">Cation-transporting P-type ATPase N-terminal domain-containing protein</fullName>
    </submittedName>
</protein>
<dbReference type="Gene3D" id="1.20.1110.10">
    <property type="entry name" value="Calcium-transporting ATPase, transmembrane domain"/>
    <property type="match status" value="1"/>
</dbReference>
<evidence type="ECO:0000313" key="6">
    <source>
        <dbReference type="WBParaSite" id="nRc.2.0.1.t08812-RA"/>
    </source>
</evidence>
<evidence type="ECO:0000313" key="5">
    <source>
        <dbReference type="Proteomes" id="UP000887565"/>
    </source>
</evidence>
<comment type="subcellular location">
    <subcellularLocation>
        <location evidence="1">Cell membrane</location>
        <topology evidence="1">Multi-pass membrane protein</topology>
    </subcellularLocation>
</comment>
<dbReference type="InterPro" id="IPR059000">
    <property type="entry name" value="ATPase_P-type_domA"/>
</dbReference>
<accession>A0A915I3U9</accession>
<feature type="transmembrane region" description="Helical" evidence="3">
    <location>
        <begin position="203"/>
        <end position="223"/>
    </location>
</feature>
<dbReference type="PRINTS" id="PR00121">
    <property type="entry name" value="NAKATPASE"/>
</dbReference>
<dbReference type="GO" id="GO:0036376">
    <property type="term" value="P:sodium ion export across plasma membrane"/>
    <property type="evidence" value="ECO:0007669"/>
    <property type="project" value="TreeGrafter"/>
</dbReference>
<dbReference type="WBParaSite" id="nRc.2.0.1.t08812-RA">
    <property type="protein sequence ID" value="nRc.2.0.1.t08812-RA"/>
    <property type="gene ID" value="nRc.2.0.1.g08812"/>
</dbReference>
<keyword evidence="3" id="KW-0472">Membrane</keyword>
<dbReference type="AlphaFoldDB" id="A0A915I3U9"/>
<dbReference type="Pfam" id="PF00122">
    <property type="entry name" value="E1-E2_ATPase"/>
    <property type="match status" value="1"/>
</dbReference>
<feature type="domain" description="Cation-transporting P-type ATPase N-terminal" evidence="4">
    <location>
        <begin position="116"/>
        <end position="190"/>
    </location>
</feature>
<evidence type="ECO:0000259" key="4">
    <source>
        <dbReference type="SMART" id="SM00831"/>
    </source>
</evidence>
<name>A0A915I3U9_ROMCU</name>
<evidence type="ECO:0000256" key="3">
    <source>
        <dbReference type="SAM" id="Phobius"/>
    </source>
</evidence>
<proteinExistence type="predicted"/>
<dbReference type="SMART" id="SM00831">
    <property type="entry name" value="Cation_ATPase_N"/>
    <property type="match status" value="1"/>
</dbReference>
<organism evidence="5 6">
    <name type="scientific">Romanomermis culicivorax</name>
    <name type="common">Nematode worm</name>
    <dbReference type="NCBI Taxonomy" id="13658"/>
    <lineage>
        <taxon>Eukaryota</taxon>
        <taxon>Metazoa</taxon>
        <taxon>Ecdysozoa</taxon>
        <taxon>Nematoda</taxon>
        <taxon>Enoplea</taxon>
        <taxon>Dorylaimia</taxon>
        <taxon>Mermithida</taxon>
        <taxon>Mermithoidea</taxon>
        <taxon>Mermithidae</taxon>
        <taxon>Romanomermis</taxon>
    </lineage>
</organism>
<dbReference type="GO" id="GO:1902600">
    <property type="term" value="P:proton transmembrane transport"/>
    <property type="evidence" value="ECO:0007669"/>
    <property type="project" value="TreeGrafter"/>
</dbReference>
<feature type="transmembrane region" description="Helical" evidence="3">
    <location>
        <begin position="166"/>
        <end position="191"/>
    </location>
</feature>
<evidence type="ECO:0000256" key="1">
    <source>
        <dbReference type="ARBA" id="ARBA00004651"/>
    </source>
</evidence>
<keyword evidence="3" id="KW-0812">Transmembrane</keyword>
<dbReference type="GO" id="GO:0005391">
    <property type="term" value="F:P-type sodium:potassium-exchanging transporter activity"/>
    <property type="evidence" value="ECO:0007669"/>
    <property type="project" value="TreeGrafter"/>
</dbReference>
<dbReference type="PANTHER" id="PTHR43294:SF21">
    <property type="entry name" value="CATION TRANSPORTING ATPASE"/>
    <property type="match status" value="1"/>
</dbReference>
<dbReference type="PANTHER" id="PTHR43294">
    <property type="entry name" value="SODIUM/POTASSIUM-TRANSPORTING ATPASE SUBUNIT ALPHA"/>
    <property type="match status" value="1"/>
</dbReference>
<feature type="transmembrane region" description="Helical" evidence="3">
    <location>
        <begin position="14"/>
        <end position="34"/>
    </location>
</feature>